<dbReference type="InterPro" id="IPR020846">
    <property type="entry name" value="MFS_dom"/>
</dbReference>
<evidence type="ECO:0000256" key="9">
    <source>
        <dbReference type="SAM" id="Phobius"/>
    </source>
</evidence>
<evidence type="ECO:0000256" key="2">
    <source>
        <dbReference type="ARBA" id="ARBA00022448"/>
    </source>
</evidence>
<protein>
    <recommendedName>
        <fullName evidence="10">Major facilitator superfamily (MFS) profile domain-containing protein</fullName>
    </recommendedName>
</protein>
<keyword evidence="6 9" id="KW-0472">Membrane</keyword>
<comment type="caution">
    <text evidence="11">The sequence shown here is derived from an EMBL/GenBank/DDBJ whole genome shotgun (WGS) entry which is preliminary data.</text>
</comment>
<feature type="transmembrane region" description="Helical" evidence="9">
    <location>
        <begin position="377"/>
        <end position="397"/>
    </location>
</feature>
<keyword evidence="5 9" id="KW-1133">Transmembrane helix</keyword>
<dbReference type="Pfam" id="PF07690">
    <property type="entry name" value="MFS_1"/>
    <property type="match status" value="1"/>
</dbReference>
<feature type="transmembrane region" description="Helical" evidence="9">
    <location>
        <begin position="220"/>
        <end position="240"/>
    </location>
</feature>
<evidence type="ECO:0000256" key="8">
    <source>
        <dbReference type="SAM" id="MobiDB-lite"/>
    </source>
</evidence>
<dbReference type="RefSeq" id="XP_026608274.1">
    <property type="nucleotide sequence ID" value="XM_026742429.1"/>
</dbReference>
<dbReference type="AlphaFoldDB" id="A0A3D8T3R0"/>
<dbReference type="EMBL" id="PVWQ01000001">
    <property type="protein sequence ID" value="RDW93091.1"/>
    <property type="molecule type" value="Genomic_DNA"/>
</dbReference>
<evidence type="ECO:0000256" key="5">
    <source>
        <dbReference type="ARBA" id="ARBA00022989"/>
    </source>
</evidence>
<dbReference type="Proteomes" id="UP000256690">
    <property type="component" value="Unassembled WGS sequence"/>
</dbReference>
<keyword evidence="3" id="KW-1003">Cell membrane</keyword>
<gene>
    <name evidence="11" type="ORF">DSM5745_00413</name>
</gene>
<feature type="transmembrane region" description="Helical" evidence="9">
    <location>
        <begin position="130"/>
        <end position="147"/>
    </location>
</feature>
<evidence type="ECO:0000313" key="11">
    <source>
        <dbReference type="EMBL" id="RDW93091.1"/>
    </source>
</evidence>
<dbReference type="OrthoDB" id="446368at2759"/>
<keyword evidence="12" id="KW-1185">Reference proteome</keyword>
<feature type="transmembrane region" description="Helical" evidence="9">
    <location>
        <begin position="472"/>
        <end position="492"/>
    </location>
</feature>
<dbReference type="PANTHER" id="PTHR23502">
    <property type="entry name" value="MAJOR FACILITATOR SUPERFAMILY"/>
    <property type="match status" value="1"/>
</dbReference>
<dbReference type="GO" id="GO:0022857">
    <property type="term" value="F:transmembrane transporter activity"/>
    <property type="evidence" value="ECO:0007669"/>
    <property type="project" value="InterPro"/>
</dbReference>
<feature type="transmembrane region" description="Helical" evidence="9">
    <location>
        <begin position="299"/>
        <end position="325"/>
    </location>
</feature>
<dbReference type="InterPro" id="IPR011701">
    <property type="entry name" value="MFS"/>
</dbReference>
<evidence type="ECO:0000256" key="4">
    <source>
        <dbReference type="ARBA" id="ARBA00022692"/>
    </source>
</evidence>
<dbReference type="GeneID" id="38110783"/>
<feature type="transmembrane region" description="Helical" evidence="9">
    <location>
        <begin position="437"/>
        <end position="460"/>
    </location>
</feature>
<dbReference type="PROSITE" id="PS50850">
    <property type="entry name" value="MFS"/>
    <property type="match status" value="1"/>
</dbReference>
<organism evidence="11 12">
    <name type="scientific">Aspergillus mulundensis</name>
    <dbReference type="NCBI Taxonomy" id="1810919"/>
    <lineage>
        <taxon>Eukaryota</taxon>
        <taxon>Fungi</taxon>
        <taxon>Dikarya</taxon>
        <taxon>Ascomycota</taxon>
        <taxon>Pezizomycotina</taxon>
        <taxon>Eurotiomycetes</taxon>
        <taxon>Eurotiomycetidae</taxon>
        <taxon>Eurotiales</taxon>
        <taxon>Aspergillaceae</taxon>
        <taxon>Aspergillus</taxon>
        <taxon>Aspergillus subgen. Nidulantes</taxon>
    </lineage>
</organism>
<dbReference type="STRING" id="1810919.A0A3D8T3R0"/>
<feature type="transmembrane region" description="Helical" evidence="9">
    <location>
        <begin position="64"/>
        <end position="84"/>
    </location>
</feature>
<evidence type="ECO:0000256" key="6">
    <source>
        <dbReference type="ARBA" id="ARBA00023136"/>
    </source>
</evidence>
<keyword evidence="2" id="KW-0813">Transport</keyword>
<feature type="transmembrane region" description="Helical" evidence="9">
    <location>
        <begin position="331"/>
        <end position="356"/>
    </location>
</feature>
<reference evidence="11 12" key="1">
    <citation type="journal article" date="2018" name="IMA Fungus">
        <title>IMA Genome-F 9: Draft genome sequence of Annulohypoxylon stygium, Aspergillus mulundensis, Berkeleyomyces basicola (syn. Thielaviopsis basicola), Ceratocystis smalleyi, two Cercospora beticola strains, Coleophoma cylindrospora, Fusarium fracticaudum, Phialophora cf. hyalina, and Morchella septimelata.</title>
        <authorList>
            <person name="Wingfield B.D."/>
            <person name="Bills G.F."/>
            <person name="Dong Y."/>
            <person name="Huang W."/>
            <person name="Nel W.J."/>
            <person name="Swalarsk-Parry B.S."/>
            <person name="Vaghefi N."/>
            <person name="Wilken P.M."/>
            <person name="An Z."/>
            <person name="de Beer Z.W."/>
            <person name="De Vos L."/>
            <person name="Chen L."/>
            <person name="Duong T.A."/>
            <person name="Gao Y."/>
            <person name="Hammerbacher A."/>
            <person name="Kikkert J.R."/>
            <person name="Li Y."/>
            <person name="Li H."/>
            <person name="Li K."/>
            <person name="Li Q."/>
            <person name="Liu X."/>
            <person name="Ma X."/>
            <person name="Naidoo K."/>
            <person name="Pethybridge S.J."/>
            <person name="Sun J."/>
            <person name="Steenkamp E.T."/>
            <person name="van der Nest M.A."/>
            <person name="van Wyk S."/>
            <person name="Wingfield M.J."/>
            <person name="Xiong C."/>
            <person name="Yue Q."/>
            <person name="Zhang X."/>
        </authorList>
    </citation>
    <scope>NUCLEOTIDE SEQUENCE [LARGE SCALE GENOMIC DNA]</scope>
    <source>
        <strain evidence="11 12">DSM 5745</strain>
    </source>
</reference>
<evidence type="ECO:0000256" key="3">
    <source>
        <dbReference type="ARBA" id="ARBA00022475"/>
    </source>
</evidence>
<evidence type="ECO:0000259" key="10">
    <source>
        <dbReference type="PROSITE" id="PS50850"/>
    </source>
</evidence>
<feature type="transmembrane region" description="Helical" evidence="9">
    <location>
        <begin position="153"/>
        <end position="171"/>
    </location>
</feature>
<dbReference type="PANTHER" id="PTHR23502:SF186">
    <property type="entry name" value="MAJOR FACILITATOR SUPERFAMILY (MFS) PROFILE DOMAIN-CONTAINING PROTEIN"/>
    <property type="match status" value="1"/>
</dbReference>
<feature type="transmembrane region" description="Helical" evidence="9">
    <location>
        <begin position="104"/>
        <end position="123"/>
    </location>
</feature>
<dbReference type="CDD" id="cd17323">
    <property type="entry name" value="MFS_Tpo1_MDR_like"/>
    <property type="match status" value="1"/>
</dbReference>
<keyword evidence="4 9" id="KW-0812">Transmembrane</keyword>
<dbReference type="Gene3D" id="1.20.1250.20">
    <property type="entry name" value="MFS general substrate transporter like domains"/>
    <property type="match status" value="1"/>
</dbReference>
<dbReference type="SUPFAM" id="SSF103473">
    <property type="entry name" value="MFS general substrate transporter"/>
    <property type="match status" value="1"/>
</dbReference>
<name>A0A3D8T3R0_9EURO</name>
<feature type="transmembrane region" description="Helical" evidence="9">
    <location>
        <begin position="192"/>
        <end position="214"/>
    </location>
</feature>
<feature type="domain" description="Major facilitator superfamily (MFS) profile" evidence="10">
    <location>
        <begin position="66"/>
        <end position="501"/>
    </location>
</feature>
<dbReference type="GO" id="GO:0005886">
    <property type="term" value="C:plasma membrane"/>
    <property type="evidence" value="ECO:0007669"/>
    <property type="project" value="UniProtKB-SubCell"/>
</dbReference>
<evidence type="ECO:0000313" key="12">
    <source>
        <dbReference type="Proteomes" id="UP000256690"/>
    </source>
</evidence>
<dbReference type="FunFam" id="1.20.1250.20:FF:000266">
    <property type="entry name" value="MFS multidrug transporter, putative"/>
    <property type="match status" value="1"/>
</dbReference>
<evidence type="ECO:0000256" key="1">
    <source>
        <dbReference type="ARBA" id="ARBA00004651"/>
    </source>
</evidence>
<feature type="region of interest" description="Disordered" evidence="8">
    <location>
        <begin position="523"/>
        <end position="553"/>
    </location>
</feature>
<feature type="transmembrane region" description="Helical" evidence="9">
    <location>
        <begin position="403"/>
        <end position="425"/>
    </location>
</feature>
<sequence>MAVEERERIPHWRLILHQGVLTDRILTHSYPGSGTEQEPYVVNWIENDEGDPRDPMQWPRWRKWSYTMLVALATLAVTLMSSAYSGGIPSILDEFDVSSEVGTLGLSLFVLGFAIGPLLWAPLSEMYGRQILFFLSYAGVTAFNAGVAGSQNVWTLLILRFFAGTIGSSPLSNAGGVIADMFPASERGRASAMFAAAPFLGPVLGPVIGGFLGMNAGWRWVMGFQAAFSGAVWIIGSILVPETYGPVLLQKRAASLSKHTGKVYISVYEQGQGQGNKTLGQAFKTALSRPWILLFREPIVLLLSIYIAILYGTLYLCFGAFPIVFQRHRGWNLGLAGLPFLGVMIGMFGAIAYNLLDNKRYIRVQQRHGGFAPPEARLPPCFVGSVAIPISLFWFAWTTSPSSIHWIVPIIAIVPFGFGIVLVFLSVMNYLVDSYTVYAASVLAANSVLRSLFGAAFPLFTTQMYNELGTRWASSVPAFLALACVPLPLLFIKYGPAIRKRCQFAAESDAFVRQMGERAARKNESVAAAAEEGSEPKTPVTDLDLEAGAKSRS</sequence>
<dbReference type="InterPro" id="IPR036259">
    <property type="entry name" value="MFS_trans_sf"/>
</dbReference>
<proteinExistence type="inferred from homology"/>
<accession>A0A3D8T3R0</accession>
<comment type="similarity">
    <text evidence="7">Belongs to the major facilitator superfamily. DHA1 family. Polyamines/proton antiporter (TC 2.A.1.2.16) subfamily.</text>
</comment>
<evidence type="ECO:0000256" key="7">
    <source>
        <dbReference type="ARBA" id="ARBA00038459"/>
    </source>
</evidence>
<comment type="subcellular location">
    <subcellularLocation>
        <location evidence="1">Cell membrane</location>
        <topology evidence="1">Multi-pass membrane protein</topology>
    </subcellularLocation>
</comment>